<keyword evidence="3" id="KW-1185">Reference proteome</keyword>
<evidence type="ECO:0000313" key="3">
    <source>
        <dbReference type="Proteomes" id="UP000547209"/>
    </source>
</evidence>
<dbReference type="Proteomes" id="UP000547209">
    <property type="component" value="Unassembled WGS sequence"/>
</dbReference>
<proteinExistence type="predicted"/>
<comment type="caution">
    <text evidence="2">The sequence shown here is derived from an EMBL/GenBank/DDBJ whole genome shotgun (WGS) entry which is preliminary data.</text>
</comment>
<reference evidence="2 3" key="1">
    <citation type="submission" date="2020-08" db="EMBL/GenBank/DDBJ databases">
        <title>Cohnella phylogeny.</title>
        <authorList>
            <person name="Dunlap C."/>
        </authorList>
    </citation>
    <scope>NUCLEOTIDE SEQUENCE [LARGE SCALE GENOMIC DNA]</scope>
    <source>
        <strain evidence="2 3">DSM 28246</strain>
    </source>
</reference>
<sequence length="103" mass="10824">APRPAAGATAAPPRSAAAPGSATRGAAASQRVYVRIDAQHEQPAVLKRLQALLAAHPGAHPTVLFYEREHRTVALNEAYRVKPSPALFGAVEQLLGEGTVRVK</sequence>
<dbReference type="AlphaFoldDB" id="A0A7X0VF93"/>
<evidence type="ECO:0008006" key="4">
    <source>
        <dbReference type="Google" id="ProtNLM"/>
    </source>
</evidence>
<organism evidence="2 3">
    <name type="scientific">Cohnella nanjingensis</name>
    <dbReference type="NCBI Taxonomy" id="1387779"/>
    <lineage>
        <taxon>Bacteria</taxon>
        <taxon>Bacillati</taxon>
        <taxon>Bacillota</taxon>
        <taxon>Bacilli</taxon>
        <taxon>Bacillales</taxon>
        <taxon>Paenibacillaceae</taxon>
        <taxon>Cohnella</taxon>
    </lineage>
</organism>
<name>A0A7X0VF93_9BACL</name>
<protein>
    <recommendedName>
        <fullName evidence="4">DNA polymerase III subunit alpha</fullName>
    </recommendedName>
</protein>
<evidence type="ECO:0000313" key="2">
    <source>
        <dbReference type="EMBL" id="MBB6671048.1"/>
    </source>
</evidence>
<dbReference type="EMBL" id="JACJVP010000014">
    <property type="protein sequence ID" value="MBB6671048.1"/>
    <property type="molecule type" value="Genomic_DNA"/>
</dbReference>
<evidence type="ECO:0000256" key="1">
    <source>
        <dbReference type="SAM" id="MobiDB-lite"/>
    </source>
</evidence>
<gene>
    <name evidence="2" type="ORF">H7C19_10140</name>
</gene>
<feature type="region of interest" description="Disordered" evidence="1">
    <location>
        <begin position="1"/>
        <end position="24"/>
    </location>
</feature>
<accession>A0A7X0VF93</accession>
<dbReference type="RefSeq" id="WP_185142532.1">
    <property type="nucleotide sequence ID" value="NZ_JACJVP010000014.1"/>
</dbReference>
<feature type="non-terminal residue" evidence="2">
    <location>
        <position position="1"/>
    </location>
</feature>